<evidence type="ECO:0000313" key="3">
    <source>
        <dbReference type="EMBL" id="KUL43745.1"/>
    </source>
</evidence>
<dbReference type="InterPro" id="IPR054353">
    <property type="entry name" value="IstA-like_C"/>
</dbReference>
<comment type="caution">
    <text evidence="3">The sequence shown here is derived from an EMBL/GenBank/DDBJ whole genome shotgun (WGS) entry which is preliminary data.</text>
</comment>
<dbReference type="EMBL" id="LLZJ01000420">
    <property type="protein sequence ID" value="KUL43745.1"/>
    <property type="molecule type" value="Genomic_DNA"/>
</dbReference>
<organism evidence="3 4">
    <name type="scientific">Streptomyces violaceusniger</name>
    <dbReference type="NCBI Taxonomy" id="68280"/>
    <lineage>
        <taxon>Bacteria</taxon>
        <taxon>Bacillati</taxon>
        <taxon>Actinomycetota</taxon>
        <taxon>Actinomycetes</taxon>
        <taxon>Kitasatosporales</taxon>
        <taxon>Streptomycetaceae</taxon>
        <taxon>Streptomyces</taxon>
        <taxon>Streptomyces violaceusniger group</taxon>
    </lineage>
</organism>
<evidence type="ECO:0000256" key="1">
    <source>
        <dbReference type="SAM" id="MobiDB-lite"/>
    </source>
</evidence>
<feature type="domain" description="Transposase for insertion sequence element IS21-like C-terminal" evidence="2">
    <location>
        <begin position="229"/>
        <end position="297"/>
    </location>
</feature>
<dbReference type="PANTHER" id="PTHR35004:SF8">
    <property type="entry name" value="TRANSPOSASE RV3428C-RELATED"/>
    <property type="match status" value="1"/>
</dbReference>
<name>A0A0X3VG61_STRVO</name>
<dbReference type="PANTHER" id="PTHR35004">
    <property type="entry name" value="TRANSPOSASE RV3428C-RELATED"/>
    <property type="match status" value="1"/>
</dbReference>
<sequence length="366" mass="40902">MKRLAEEHDFDQASYSSVRNYGRERRPEIAAEAKEGSRHLEGMVPQAHLPGGEAEVDFVDVWMRVAGEAVKRHLFTLRLSCSGKAVHRMFASQAQESFLEGHAEAFRVLGGVPTRHIRYDNLKSAVRRVCTGRSRVESERWTLFRSHYGFDAFYCMPGEDGAHEKGGVEQEGGRFRRARLVPVPDVASLEELNARLTTIDEAEDERMLRGKLTTVGFNFRIEQDELAPLPAEDFECGITLTPKVERTSRITVRQCYYSVPARFIGQRVRVLLRGDELLVFNKRELVARHPRLTRRGAYRDVLFHQPGRGGHRGPRGRGRRPGPRAGGRQGRSSALGRGERRTGAVAAPTTGRSARGPAPTAVGGPL</sequence>
<dbReference type="Proteomes" id="UP000053413">
    <property type="component" value="Unassembled WGS sequence"/>
</dbReference>
<gene>
    <name evidence="3" type="ORF">ADL28_42155</name>
</gene>
<feature type="region of interest" description="Disordered" evidence="1">
    <location>
        <begin position="297"/>
        <end position="366"/>
    </location>
</feature>
<evidence type="ECO:0000313" key="4">
    <source>
        <dbReference type="Proteomes" id="UP000053413"/>
    </source>
</evidence>
<reference evidence="4" key="1">
    <citation type="submission" date="2015-10" db="EMBL/GenBank/DDBJ databases">
        <authorList>
            <person name="Ju K.-S."/>
            <person name="Doroghazi J.R."/>
            <person name="Metcalf W.W."/>
        </authorList>
    </citation>
    <scope>NUCLEOTIDE SEQUENCE [LARGE SCALE GENOMIC DNA]</scope>
    <source>
        <strain evidence="4">NRRL F-8817</strain>
    </source>
</reference>
<dbReference type="RefSeq" id="WP_059149096.1">
    <property type="nucleotide sequence ID" value="NZ_LLZJ01000420.1"/>
</dbReference>
<evidence type="ECO:0000259" key="2">
    <source>
        <dbReference type="Pfam" id="PF22483"/>
    </source>
</evidence>
<dbReference type="Pfam" id="PF22483">
    <property type="entry name" value="Mu-transpos_C_2"/>
    <property type="match status" value="1"/>
</dbReference>
<protein>
    <recommendedName>
        <fullName evidence="2">Transposase for insertion sequence element IS21-like C-terminal domain-containing protein</fullName>
    </recommendedName>
</protein>
<proteinExistence type="predicted"/>
<dbReference type="AlphaFoldDB" id="A0A0X3VG61"/>
<accession>A0A0X3VG61</accession>
<feature type="compositionally biased region" description="Basic residues" evidence="1">
    <location>
        <begin position="309"/>
        <end position="322"/>
    </location>
</feature>